<dbReference type="CDD" id="cd13578">
    <property type="entry name" value="PBP2_Bug27"/>
    <property type="match status" value="1"/>
</dbReference>
<dbReference type="Gene3D" id="3.40.190.10">
    <property type="entry name" value="Periplasmic binding protein-like II"/>
    <property type="match status" value="1"/>
</dbReference>
<feature type="chain" id="PRO_5047104570" evidence="2">
    <location>
        <begin position="17"/>
        <end position="322"/>
    </location>
</feature>
<reference evidence="3 4" key="1">
    <citation type="submission" date="2024-06" db="EMBL/GenBank/DDBJ databases">
        <title>Sorghum-associated microbial communities from plants grown in Nebraska, USA.</title>
        <authorList>
            <person name="Schachtman D."/>
        </authorList>
    </citation>
    <scope>NUCLEOTIDE SEQUENCE [LARGE SCALE GENOMIC DNA]</scope>
    <source>
        <strain evidence="3 4">2709</strain>
    </source>
</reference>
<keyword evidence="3" id="KW-0675">Receptor</keyword>
<dbReference type="EMBL" id="JBEPSH010000004">
    <property type="protein sequence ID" value="MET4577028.1"/>
    <property type="molecule type" value="Genomic_DNA"/>
</dbReference>
<evidence type="ECO:0000256" key="1">
    <source>
        <dbReference type="ARBA" id="ARBA00006987"/>
    </source>
</evidence>
<dbReference type="Gene3D" id="3.40.190.150">
    <property type="entry name" value="Bordetella uptake gene, domain 1"/>
    <property type="match status" value="1"/>
</dbReference>
<dbReference type="SUPFAM" id="SSF53850">
    <property type="entry name" value="Periplasmic binding protein-like II"/>
    <property type="match status" value="1"/>
</dbReference>
<evidence type="ECO:0000313" key="4">
    <source>
        <dbReference type="Proteomes" id="UP001549320"/>
    </source>
</evidence>
<evidence type="ECO:0000256" key="2">
    <source>
        <dbReference type="SAM" id="SignalP"/>
    </source>
</evidence>
<comment type="caution">
    <text evidence="3">The sequence shown here is derived from an EMBL/GenBank/DDBJ whole genome shotgun (WGS) entry which is preliminary data.</text>
</comment>
<keyword evidence="2" id="KW-0732">Signal</keyword>
<dbReference type="Proteomes" id="UP001549320">
    <property type="component" value="Unassembled WGS sequence"/>
</dbReference>
<organism evidence="3 4">
    <name type="scientific">Ottowia thiooxydans</name>
    <dbReference type="NCBI Taxonomy" id="219182"/>
    <lineage>
        <taxon>Bacteria</taxon>
        <taxon>Pseudomonadati</taxon>
        <taxon>Pseudomonadota</taxon>
        <taxon>Betaproteobacteria</taxon>
        <taxon>Burkholderiales</taxon>
        <taxon>Comamonadaceae</taxon>
        <taxon>Ottowia</taxon>
    </lineage>
</organism>
<protein>
    <submittedName>
        <fullName evidence="3">Tripartite-type tricarboxylate transporter receptor subunit TctC</fullName>
    </submittedName>
</protein>
<dbReference type="RefSeq" id="WP_354443086.1">
    <property type="nucleotide sequence ID" value="NZ_JBEPSH010000004.1"/>
</dbReference>
<accession>A0ABV2Q7L7</accession>
<dbReference type="PANTHER" id="PTHR42928:SF5">
    <property type="entry name" value="BLR1237 PROTEIN"/>
    <property type="match status" value="1"/>
</dbReference>
<evidence type="ECO:0000313" key="3">
    <source>
        <dbReference type="EMBL" id="MET4577028.1"/>
    </source>
</evidence>
<name>A0ABV2Q7L7_9BURK</name>
<dbReference type="PIRSF" id="PIRSF017082">
    <property type="entry name" value="YflP"/>
    <property type="match status" value="1"/>
</dbReference>
<dbReference type="PANTHER" id="PTHR42928">
    <property type="entry name" value="TRICARBOXYLATE-BINDING PROTEIN"/>
    <property type="match status" value="1"/>
</dbReference>
<sequence>MSKTLRFLVGVLTAFAATTGAAVADTFPSKTVRIICPYSPGGTVDILARVMAEKLSKYWGQQVIVENRPGVAGQVATRYVATQPADGYTMLITASGHPINHLLYKDLAYDSFKDFSPVTQLGRGSLVLVVNKDSKYSNLADFIAAAKTGKEKVSYGHVGLGTSSWMGGALLEHMTNTKLLGVPYKGGVPALTDLMGGQIDSNFNIIPEAIAHIKAGSVKALATTGSARAQALPDVPTVSETVPGYSFGAYWIILGPAGVPANVIAKVNEGMNRALKEPDVVERLSNLGVEPIGTSPNQVAELMREDARKWKPIFDAAGIKPQ</sequence>
<gene>
    <name evidence="3" type="ORF">ABIE13_002139</name>
</gene>
<feature type="signal peptide" evidence="2">
    <location>
        <begin position="1"/>
        <end position="16"/>
    </location>
</feature>
<keyword evidence="4" id="KW-1185">Reference proteome</keyword>
<dbReference type="InterPro" id="IPR042100">
    <property type="entry name" value="Bug_dom1"/>
</dbReference>
<comment type="similarity">
    <text evidence="1">Belongs to the UPF0065 (bug) family.</text>
</comment>
<dbReference type="InterPro" id="IPR005064">
    <property type="entry name" value="BUG"/>
</dbReference>
<proteinExistence type="inferred from homology"/>
<dbReference type="Pfam" id="PF03401">
    <property type="entry name" value="TctC"/>
    <property type="match status" value="1"/>
</dbReference>